<gene>
    <name evidence="1" type="ORF">GCM10022287_24270</name>
</gene>
<dbReference type="EMBL" id="BAABBW010000004">
    <property type="protein sequence ID" value="GAA4176658.1"/>
    <property type="molecule type" value="Genomic_DNA"/>
</dbReference>
<organism evidence="1 2">
    <name type="scientific">Gryllotalpicola koreensis</name>
    <dbReference type="NCBI Taxonomy" id="993086"/>
    <lineage>
        <taxon>Bacteria</taxon>
        <taxon>Bacillati</taxon>
        <taxon>Actinomycetota</taxon>
        <taxon>Actinomycetes</taxon>
        <taxon>Micrococcales</taxon>
        <taxon>Microbacteriaceae</taxon>
        <taxon>Gryllotalpicola</taxon>
    </lineage>
</organism>
<protein>
    <submittedName>
        <fullName evidence="1">Uncharacterized protein</fullName>
    </submittedName>
</protein>
<dbReference type="Proteomes" id="UP001501079">
    <property type="component" value="Unassembled WGS sequence"/>
</dbReference>
<keyword evidence="2" id="KW-1185">Reference proteome</keyword>
<evidence type="ECO:0000313" key="1">
    <source>
        <dbReference type="EMBL" id="GAA4176658.1"/>
    </source>
</evidence>
<reference evidence="2" key="1">
    <citation type="journal article" date="2019" name="Int. J. Syst. Evol. Microbiol.">
        <title>The Global Catalogue of Microorganisms (GCM) 10K type strain sequencing project: providing services to taxonomists for standard genome sequencing and annotation.</title>
        <authorList>
            <consortium name="The Broad Institute Genomics Platform"/>
            <consortium name="The Broad Institute Genome Sequencing Center for Infectious Disease"/>
            <person name="Wu L."/>
            <person name="Ma J."/>
        </authorList>
    </citation>
    <scope>NUCLEOTIDE SEQUENCE [LARGE SCALE GENOMIC DNA]</scope>
    <source>
        <strain evidence="2">JCM 17591</strain>
    </source>
</reference>
<sequence length="98" mass="10879">MILRATLRSTEKWTDRETHSDASVARTALEARIPEGFELASVRAIDWKGGQPVTLEARAHSRVTREISVEAPSYNEARAQLSGQVPEGWSLLYSIIGE</sequence>
<name>A0ABP8A315_9MICO</name>
<comment type="caution">
    <text evidence="1">The sequence shown here is derived from an EMBL/GenBank/DDBJ whole genome shotgun (WGS) entry which is preliminary data.</text>
</comment>
<accession>A0ABP8A315</accession>
<proteinExistence type="predicted"/>
<evidence type="ECO:0000313" key="2">
    <source>
        <dbReference type="Proteomes" id="UP001501079"/>
    </source>
</evidence>